<evidence type="ECO:0000313" key="3">
    <source>
        <dbReference type="EMBL" id="KAF5675173.1"/>
    </source>
</evidence>
<evidence type="ECO:0000256" key="2">
    <source>
        <dbReference type="SAM" id="SignalP"/>
    </source>
</evidence>
<dbReference type="AlphaFoldDB" id="A0A8H5TRJ4"/>
<keyword evidence="2" id="KW-0732">Signal</keyword>
<protein>
    <submittedName>
        <fullName evidence="3">Uncharacterized protein</fullName>
    </submittedName>
</protein>
<feature type="coiled-coil region" evidence="1">
    <location>
        <begin position="172"/>
        <end position="199"/>
    </location>
</feature>
<feature type="signal peptide" evidence="2">
    <location>
        <begin position="1"/>
        <end position="19"/>
    </location>
</feature>
<accession>A0A8H5TRJ4</accession>
<keyword evidence="1" id="KW-0175">Coiled coil</keyword>
<reference evidence="3 4" key="1">
    <citation type="submission" date="2020-05" db="EMBL/GenBank/DDBJ databases">
        <title>Identification and distribution of gene clusters putatively required for synthesis of sphingolipid metabolism inhibitors in phylogenetically diverse species of the filamentous fungus Fusarium.</title>
        <authorList>
            <person name="Kim H.-S."/>
            <person name="Busman M."/>
            <person name="Brown D.W."/>
            <person name="Divon H."/>
            <person name="Uhlig S."/>
            <person name="Proctor R.H."/>
        </authorList>
    </citation>
    <scope>NUCLEOTIDE SEQUENCE [LARGE SCALE GENOMIC DNA]</scope>
    <source>
        <strain evidence="3 4">NRRL 20693</strain>
    </source>
</reference>
<gene>
    <name evidence="3" type="ORF">FHETE_2592</name>
</gene>
<proteinExistence type="predicted"/>
<evidence type="ECO:0000313" key="4">
    <source>
        <dbReference type="Proteomes" id="UP000567885"/>
    </source>
</evidence>
<dbReference type="Proteomes" id="UP000567885">
    <property type="component" value="Unassembled WGS sequence"/>
</dbReference>
<sequence length="200" mass="21876">MHFIPDLIACLASVSAVSAVGIRNYRAGTCKGSNFGQCENVKTYACCDKSATKSVYSSSLFKGLPTTGLGVLCNREAGKNCGRVHQAGNGLSACVAKSNTRGSFWFDCRQTGTCPKGRATQPDVSKLAHIQAIETVTPDIVGIDYHQFYTNETTPEYVVDALFELLETDVIYEDIPAELKKYEKLLNKEEQEQEDAEWGV</sequence>
<dbReference type="OrthoDB" id="4732505at2759"/>
<keyword evidence="4" id="KW-1185">Reference proteome</keyword>
<comment type="caution">
    <text evidence="3">The sequence shown here is derived from an EMBL/GenBank/DDBJ whole genome shotgun (WGS) entry which is preliminary data.</text>
</comment>
<evidence type="ECO:0000256" key="1">
    <source>
        <dbReference type="SAM" id="Coils"/>
    </source>
</evidence>
<dbReference type="EMBL" id="JAAGWQ010000043">
    <property type="protein sequence ID" value="KAF5675173.1"/>
    <property type="molecule type" value="Genomic_DNA"/>
</dbReference>
<name>A0A8H5TRJ4_FUSHE</name>
<organism evidence="3 4">
    <name type="scientific">Fusarium heterosporum</name>
    <dbReference type="NCBI Taxonomy" id="42747"/>
    <lineage>
        <taxon>Eukaryota</taxon>
        <taxon>Fungi</taxon>
        <taxon>Dikarya</taxon>
        <taxon>Ascomycota</taxon>
        <taxon>Pezizomycotina</taxon>
        <taxon>Sordariomycetes</taxon>
        <taxon>Hypocreomycetidae</taxon>
        <taxon>Hypocreales</taxon>
        <taxon>Nectriaceae</taxon>
        <taxon>Fusarium</taxon>
        <taxon>Fusarium heterosporum species complex</taxon>
    </lineage>
</organism>
<feature type="chain" id="PRO_5034053686" evidence="2">
    <location>
        <begin position="20"/>
        <end position="200"/>
    </location>
</feature>